<dbReference type="InterPro" id="IPR017871">
    <property type="entry name" value="ABC_transporter-like_CS"/>
</dbReference>
<name>A0AA96J9G1_9MICO</name>
<feature type="compositionally biased region" description="Gly residues" evidence="6">
    <location>
        <begin position="240"/>
        <end position="256"/>
    </location>
</feature>
<dbReference type="PROSITE" id="PS50893">
    <property type="entry name" value="ABC_TRANSPORTER_2"/>
    <property type="match status" value="1"/>
</dbReference>
<dbReference type="Gene3D" id="3.40.50.300">
    <property type="entry name" value="P-loop containing nucleotide triphosphate hydrolases"/>
    <property type="match status" value="1"/>
</dbReference>
<reference evidence="9 10" key="1">
    <citation type="submission" date="2023-09" db="EMBL/GenBank/DDBJ databases">
        <title>Demequina sp. a novel bacteria isolated from Capsicum annuum.</title>
        <authorList>
            <person name="Humaira Z."/>
            <person name="Lee J."/>
            <person name="Cho D."/>
        </authorList>
    </citation>
    <scope>NUCLEOTIDE SEQUENCE</scope>
    <source>
        <strain evidence="8 10">OYTSA14</strain>
        <strain evidence="9">PMTSA13</strain>
    </source>
</reference>
<evidence type="ECO:0000256" key="6">
    <source>
        <dbReference type="SAM" id="MobiDB-lite"/>
    </source>
</evidence>
<keyword evidence="2" id="KW-0813">Transport</keyword>
<evidence type="ECO:0000313" key="10">
    <source>
        <dbReference type="Proteomes" id="UP001304125"/>
    </source>
</evidence>
<dbReference type="GO" id="GO:0005524">
    <property type="term" value="F:ATP binding"/>
    <property type="evidence" value="ECO:0007669"/>
    <property type="project" value="UniProtKB-KW"/>
</dbReference>
<organism evidence="9">
    <name type="scientific">Demequina capsici</name>
    <dbReference type="NCBI Taxonomy" id="3075620"/>
    <lineage>
        <taxon>Bacteria</taxon>
        <taxon>Bacillati</taxon>
        <taxon>Actinomycetota</taxon>
        <taxon>Actinomycetes</taxon>
        <taxon>Micrococcales</taxon>
        <taxon>Demequinaceae</taxon>
        <taxon>Demequina</taxon>
    </lineage>
</organism>
<dbReference type="EMBL" id="CP134879">
    <property type="protein sequence ID" value="WNM24418.1"/>
    <property type="molecule type" value="Genomic_DNA"/>
</dbReference>
<keyword evidence="4 9" id="KW-0067">ATP-binding</keyword>
<keyword evidence="5" id="KW-0029">Amino-acid transport</keyword>
<dbReference type="SMART" id="SM00382">
    <property type="entry name" value="AAA"/>
    <property type="match status" value="1"/>
</dbReference>
<feature type="domain" description="ABC transporter" evidence="7">
    <location>
        <begin position="5"/>
        <end position="234"/>
    </location>
</feature>
<dbReference type="KEGG" id="dcp:RN607_13760"/>
<keyword evidence="10" id="KW-1185">Reference proteome</keyword>
<comment type="similarity">
    <text evidence="1">Belongs to the ABC transporter superfamily.</text>
</comment>
<dbReference type="RefSeq" id="WP_313498126.1">
    <property type="nucleotide sequence ID" value="NZ_CP134879.1"/>
</dbReference>
<evidence type="ECO:0000256" key="4">
    <source>
        <dbReference type="ARBA" id="ARBA00022840"/>
    </source>
</evidence>
<evidence type="ECO:0000256" key="3">
    <source>
        <dbReference type="ARBA" id="ARBA00022741"/>
    </source>
</evidence>
<dbReference type="GO" id="GO:0015807">
    <property type="term" value="P:L-amino acid transport"/>
    <property type="evidence" value="ECO:0007669"/>
    <property type="project" value="TreeGrafter"/>
</dbReference>
<dbReference type="InterPro" id="IPR027417">
    <property type="entry name" value="P-loop_NTPase"/>
</dbReference>
<dbReference type="EMBL" id="CP134880">
    <property type="protein sequence ID" value="WNM27252.1"/>
    <property type="molecule type" value="Genomic_DNA"/>
</dbReference>
<accession>A0AA96J7W3</accession>
<evidence type="ECO:0000313" key="9">
    <source>
        <dbReference type="EMBL" id="WNM27252.1"/>
    </source>
</evidence>
<keyword evidence="3" id="KW-0547">Nucleotide-binding</keyword>
<dbReference type="Proteomes" id="UP001304125">
    <property type="component" value="Chromosome"/>
</dbReference>
<dbReference type="Pfam" id="PF00005">
    <property type="entry name" value="ABC_tran"/>
    <property type="match status" value="1"/>
</dbReference>
<dbReference type="PANTHER" id="PTHR43820">
    <property type="entry name" value="HIGH-AFFINITY BRANCHED-CHAIN AMINO ACID TRANSPORT ATP-BINDING PROTEIN LIVF"/>
    <property type="match status" value="1"/>
</dbReference>
<dbReference type="PROSITE" id="PS00211">
    <property type="entry name" value="ABC_TRANSPORTER_1"/>
    <property type="match status" value="1"/>
</dbReference>
<gene>
    <name evidence="8" type="ORF">RN606_13795</name>
    <name evidence="9" type="ORF">RN607_13760</name>
</gene>
<protein>
    <submittedName>
        <fullName evidence="9">ABC transporter ATP-binding protein</fullName>
    </submittedName>
</protein>
<dbReference type="Proteomes" id="UP001303408">
    <property type="component" value="Chromosome"/>
</dbReference>
<sequence length="256" mass="26544">MTPLLTAEGIDARYGDVRAVSGVSLHVDQGELLALVGANGAGKSTLLRVLAGAHRPVAGAVGLRGDDVTGLRDFERNRRGICLVPEGRRLFASLTVRENLLVGAGSRRPGRWDVDAVADVLPMLRPLLERNASQLSGGQQQAVAIGRALMSNPDVLLLDEVSLGLAPIVIDELYESLAAVRGGGLAVILVEQDLQRTLAVADRLVCMLEGEAVLEGTPHSLTHEAITDAYFGHVATPAGSGPGGDDGGPTTGGAGW</sequence>
<dbReference type="InterPro" id="IPR003593">
    <property type="entry name" value="AAA+_ATPase"/>
</dbReference>
<dbReference type="AlphaFoldDB" id="A0AA96J9G1"/>
<feature type="region of interest" description="Disordered" evidence="6">
    <location>
        <begin position="237"/>
        <end position="256"/>
    </location>
</feature>
<evidence type="ECO:0000256" key="1">
    <source>
        <dbReference type="ARBA" id="ARBA00005417"/>
    </source>
</evidence>
<dbReference type="PANTHER" id="PTHR43820:SF5">
    <property type="entry name" value="HIGH-AFFINITY BRANCHED-CHAIN AMINO ACID TRANSPORT ATP-BINDING PROTEIN"/>
    <property type="match status" value="1"/>
</dbReference>
<proteinExistence type="inferred from homology"/>
<evidence type="ECO:0000259" key="7">
    <source>
        <dbReference type="PROSITE" id="PS50893"/>
    </source>
</evidence>
<dbReference type="GO" id="GO:0015658">
    <property type="term" value="F:branched-chain amino acid transmembrane transporter activity"/>
    <property type="evidence" value="ECO:0007669"/>
    <property type="project" value="TreeGrafter"/>
</dbReference>
<evidence type="ECO:0000256" key="2">
    <source>
        <dbReference type="ARBA" id="ARBA00022448"/>
    </source>
</evidence>
<dbReference type="SUPFAM" id="SSF52540">
    <property type="entry name" value="P-loop containing nucleoside triphosphate hydrolases"/>
    <property type="match status" value="1"/>
</dbReference>
<evidence type="ECO:0000313" key="8">
    <source>
        <dbReference type="EMBL" id="WNM24418.1"/>
    </source>
</evidence>
<dbReference type="CDD" id="cd03224">
    <property type="entry name" value="ABC_TM1139_LivF_branched"/>
    <property type="match status" value="1"/>
</dbReference>
<dbReference type="InterPro" id="IPR052156">
    <property type="entry name" value="BCAA_Transport_ATP-bd_LivF"/>
</dbReference>
<evidence type="ECO:0000256" key="5">
    <source>
        <dbReference type="ARBA" id="ARBA00022970"/>
    </source>
</evidence>
<dbReference type="GO" id="GO:0016887">
    <property type="term" value="F:ATP hydrolysis activity"/>
    <property type="evidence" value="ECO:0007669"/>
    <property type="project" value="InterPro"/>
</dbReference>
<dbReference type="InterPro" id="IPR003439">
    <property type="entry name" value="ABC_transporter-like_ATP-bd"/>
</dbReference>
<accession>A0AA96J9G1</accession>